<dbReference type="EMBL" id="CP035037">
    <property type="protein sequence ID" value="QAB18167.1"/>
    <property type="molecule type" value="Genomic_DNA"/>
</dbReference>
<name>A0ABX5QGE6_9MICO</name>
<evidence type="ECO:0000256" key="1">
    <source>
        <dbReference type="ARBA" id="ARBA00022741"/>
    </source>
</evidence>
<keyword evidence="9" id="KW-1185">Reference proteome</keyword>
<evidence type="ECO:0000313" key="8">
    <source>
        <dbReference type="EMBL" id="QAB18167.1"/>
    </source>
</evidence>
<evidence type="ECO:0000256" key="5">
    <source>
        <dbReference type="SAM" id="MobiDB-lite"/>
    </source>
</evidence>
<evidence type="ECO:0000313" key="9">
    <source>
        <dbReference type="Proteomes" id="UP000285768"/>
    </source>
</evidence>
<protein>
    <submittedName>
        <fullName evidence="8">DUF3516 domain-containing protein</fullName>
    </submittedName>
</protein>
<keyword evidence="2" id="KW-0378">Hydrolase</keyword>
<evidence type="ECO:0000259" key="6">
    <source>
        <dbReference type="PROSITE" id="PS51192"/>
    </source>
</evidence>
<evidence type="ECO:0000256" key="3">
    <source>
        <dbReference type="ARBA" id="ARBA00022806"/>
    </source>
</evidence>
<dbReference type="Gene3D" id="3.40.50.300">
    <property type="entry name" value="P-loop containing nucleotide triphosphate hydrolases"/>
    <property type="match status" value="2"/>
</dbReference>
<accession>A0ABX5QGE6</accession>
<evidence type="ECO:0000259" key="7">
    <source>
        <dbReference type="PROSITE" id="PS51194"/>
    </source>
</evidence>
<dbReference type="Pfam" id="PF00271">
    <property type="entry name" value="Helicase_C"/>
    <property type="match status" value="1"/>
</dbReference>
<dbReference type="Proteomes" id="UP000285768">
    <property type="component" value="Chromosome"/>
</dbReference>
<evidence type="ECO:0000256" key="4">
    <source>
        <dbReference type="ARBA" id="ARBA00022840"/>
    </source>
</evidence>
<dbReference type="SUPFAM" id="SSF52540">
    <property type="entry name" value="P-loop containing nucleoside triphosphate hydrolases"/>
    <property type="match status" value="1"/>
</dbReference>
<dbReference type="InterPro" id="IPR011545">
    <property type="entry name" value="DEAD/DEAH_box_helicase_dom"/>
</dbReference>
<feature type="domain" description="Helicase ATP-binding" evidence="6">
    <location>
        <begin position="42"/>
        <end position="203"/>
    </location>
</feature>
<keyword evidence="3" id="KW-0347">Helicase</keyword>
<dbReference type="Pfam" id="PF00270">
    <property type="entry name" value="DEAD"/>
    <property type="match status" value="1"/>
</dbReference>
<dbReference type="InterPro" id="IPR027417">
    <property type="entry name" value="P-loop_NTPase"/>
</dbReference>
<sequence length="913" mass="99106">MNLGTILETSVFAEADEAFAAFEEWAWEARGLRLYPAQEEAVLGIALGSNVILATPTGTGKSLVALGAHFIALAEDRRTVYTAPIKALVSEKFFDLVDVFGAANVGMVTGDTSINPDAPILCCTAEILANLAIRDKDVDNPEAGGITQVIMDEFHYYADPDRGWAWQVPLLLMNDAQFLLMSATLGDVTELAADLSDATGRDTALVTGVERPVPLSFSYEVAPAHEVVEQLIEHRQTPAYLVHFNQSHAVEQAQALASIRIVDRAGRDEIAEALGDFRFTTGFGTTLSRLVRAGIGVHHAGMLPRYRRLVEQLAQRGLLRVICGTDTLGVGINVPIRTVVITALTKFDGEKMRRLSAREFHQIAGRAGRAGFDTEGDVIALAPEHEVENAKQSAKAQAKAAAGKKVGKGPKKKAPPQGFVGWSEQTLEKLVGSPPEPLVSRMRVTHSMVLGVIGRGEEWEGEALNTMQMLIFDSHEPKARQFEHARTAIEIFRTLRSGGIVEVHEHFDERSGRRQKLLRLTVDLQANFALNQPLSPFALAAIELLDPESDGYALDVISIIEATLEDPRAILRAQEHKARGEAVAAMKSEGIEYDERMELLEAVTHPQPLKELLDEAFHEYAKAVPWARDYELRPKSVVRDMVERAFGFRDLVSFYQLGRAEGGVLRYLSDAYRALERTIPEQAKTPELDELIDWLGELVRQVDSSLVDEWRALEAGSEAFGRAAGAAHGGSPRSAARGGALEAGSEAFGRAAGAAHGGGPGTSGASSSPAAEAAIGAFGATRSVLRNERAFTVMVRNALFLRVQAAAFERYDELAALDGPHGFGEQAWRAALDGYYTEYDEIRVDADARAARLLEIDRGAEAVSEGVWRFRQVLLDPAGDLDWAIEGVVDLAGSEADGEPAIRVHRVGPLIAA</sequence>
<gene>
    <name evidence="8" type="ORF">Leucomu_09770</name>
</gene>
<dbReference type="SMART" id="SM00490">
    <property type="entry name" value="HELICc"/>
    <property type="match status" value="1"/>
</dbReference>
<reference evidence="8 9" key="1">
    <citation type="submission" date="2019-01" db="EMBL/GenBank/DDBJ databases">
        <title>Leucobacter muris sp. nov. isolated from the nose of a laboratory mouse.</title>
        <authorList>
            <person name="Benga L."/>
            <person name="Sproeer C."/>
            <person name="Schumann P."/>
            <person name="Verbarg S."/>
            <person name="Bunk B."/>
            <person name="Engelhardt E."/>
            <person name="Benten P.M."/>
            <person name="Sager M."/>
        </authorList>
    </citation>
    <scope>NUCLEOTIDE SEQUENCE [LARGE SCALE GENOMIC DNA]</scope>
    <source>
        <strain evidence="8 9">DSM 101948</strain>
    </source>
</reference>
<proteinExistence type="predicted"/>
<dbReference type="PROSITE" id="PS51194">
    <property type="entry name" value="HELICASE_CTER"/>
    <property type="match status" value="1"/>
</dbReference>
<keyword evidence="4" id="KW-0067">ATP-binding</keyword>
<dbReference type="RefSeq" id="WP_128387097.1">
    <property type="nucleotide sequence ID" value="NZ_CP035037.1"/>
</dbReference>
<dbReference type="InterPro" id="IPR014001">
    <property type="entry name" value="Helicase_ATP-bd"/>
</dbReference>
<dbReference type="InterPro" id="IPR050699">
    <property type="entry name" value="RNA-DNA_Helicase"/>
</dbReference>
<dbReference type="PANTHER" id="PTHR12131:SF1">
    <property type="entry name" value="ATP-DEPENDENT RNA HELICASE SUPV3L1, MITOCHONDRIAL-RELATED"/>
    <property type="match status" value="1"/>
</dbReference>
<dbReference type="CDD" id="cd17921">
    <property type="entry name" value="DEXHc_Ski2"/>
    <property type="match status" value="1"/>
</dbReference>
<dbReference type="PANTHER" id="PTHR12131">
    <property type="entry name" value="ATP-DEPENDENT RNA AND DNA HELICASE"/>
    <property type="match status" value="1"/>
</dbReference>
<feature type="domain" description="Helicase C-terminal" evidence="7">
    <location>
        <begin position="227"/>
        <end position="414"/>
    </location>
</feature>
<dbReference type="InterPro" id="IPR001650">
    <property type="entry name" value="Helicase_C-like"/>
</dbReference>
<dbReference type="PROSITE" id="PS51192">
    <property type="entry name" value="HELICASE_ATP_BIND_1"/>
    <property type="match status" value="1"/>
</dbReference>
<feature type="compositionally biased region" description="Basic residues" evidence="5">
    <location>
        <begin position="405"/>
        <end position="414"/>
    </location>
</feature>
<organism evidence="8 9">
    <name type="scientific">Leucobacter muris</name>
    <dbReference type="NCBI Taxonomy" id="1935379"/>
    <lineage>
        <taxon>Bacteria</taxon>
        <taxon>Bacillati</taxon>
        <taxon>Actinomycetota</taxon>
        <taxon>Actinomycetes</taxon>
        <taxon>Micrococcales</taxon>
        <taxon>Microbacteriaceae</taxon>
        <taxon>Leucobacter</taxon>
    </lineage>
</organism>
<dbReference type="Pfam" id="PF12029">
    <property type="entry name" value="DUF3516"/>
    <property type="match status" value="1"/>
</dbReference>
<keyword evidence="1" id="KW-0547">Nucleotide-binding</keyword>
<dbReference type="InterPro" id="IPR021904">
    <property type="entry name" value="DUF3516"/>
</dbReference>
<evidence type="ECO:0000256" key="2">
    <source>
        <dbReference type="ARBA" id="ARBA00022801"/>
    </source>
</evidence>
<dbReference type="SMART" id="SM00487">
    <property type="entry name" value="DEXDc"/>
    <property type="match status" value="1"/>
</dbReference>
<feature type="region of interest" description="Disordered" evidence="5">
    <location>
        <begin position="399"/>
        <end position="419"/>
    </location>
</feature>